<accession>Q24CV9</accession>
<dbReference type="GeneID" id="7837474"/>
<name>Q24CV9_TETTS</name>
<dbReference type="EMBL" id="GG662338">
    <property type="protein sequence ID" value="EAS05649.1"/>
    <property type="molecule type" value="Genomic_DNA"/>
</dbReference>
<reference evidence="2" key="1">
    <citation type="journal article" date="2006" name="PLoS Biol.">
        <title>Macronuclear genome sequence of the ciliate Tetrahymena thermophila, a model eukaryote.</title>
        <authorList>
            <person name="Eisen J.A."/>
            <person name="Coyne R.S."/>
            <person name="Wu M."/>
            <person name="Wu D."/>
            <person name="Thiagarajan M."/>
            <person name="Wortman J.R."/>
            <person name="Badger J.H."/>
            <person name="Ren Q."/>
            <person name="Amedeo P."/>
            <person name="Jones K.M."/>
            <person name="Tallon L.J."/>
            <person name="Delcher A.L."/>
            <person name="Salzberg S.L."/>
            <person name="Silva J.C."/>
            <person name="Haas B.J."/>
            <person name="Majoros W.H."/>
            <person name="Farzad M."/>
            <person name="Carlton J.M."/>
            <person name="Smith R.K. Jr."/>
            <person name="Garg J."/>
            <person name="Pearlman R.E."/>
            <person name="Karrer K.M."/>
            <person name="Sun L."/>
            <person name="Manning G."/>
            <person name="Elde N.C."/>
            <person name="Turkewitz A.P."/>
            <person name="Asai D.J."/>
            <person name="Wilkes D.E."/>
            <person name="Wang Y."/>
            <person name="Cai H."/>
            <person name="Collins K."/>
            <person name="Stewart B.A."/>
            <person name="Lee S.R."/>
            <person name="Wilamowska K."/>
            <person name="Weinberg Z."/>
            <person name="Ruzzo W.L."/>
            <person name="Wloga D."/>
            <person name="Gaertig J."/>
            <person name="Frankel J."/>
            <person name="Tsao C.-C."/>
            <person name="Gorovsky M.A."/>
            <person name="Keeling P.J."/>
            <person name="Waller R.F."/>
            <person name="Patron N.J."/>
            <person name="Cherry J.M."/>
            <person name="Stover N.A."/>
            <person name="Krieger C.J."/>
            <person name="del Toro C."/>
            <person name="Ryder H.F."/>
            <person name="Williamson S.C."/>
            <person name="Barbeau R.A."/>
            <person name="Hamilton E.P."/>
            <person name="Orias E."/>
        </authorList>
    </citation>
    <scope>NUCLEOTIDE SEQUENCE [LARGE SCALE GENOMIC DNA]</scope>
    <source>
        <strain evidence="2">SB210</strain>
    </source>
</reference>
<proteinExistence type="predicted"/>
<sequence>MNYLDIKFNERYNQISQFVISIRETIYDLVEIPHLLEPLTEANFEKDVKVVAQALDYIVQNQPSAFSNQARQQSQQYFQNIITLQEEFSALEEAYYYNFYQIQSSSSPRTFKQLMQAKDVLQQYFFRQ</sequence>
<dbReference type="AlphaFoldDB" id="Q24CV9"/>
<dbReference type="RefSeq" id="XP_001025894.1">
    <property type="nucleotide sequence ID" value="XM_001025894.1"/>
</dbReference>
<dbReference type="KEGG" id="tet:TTHERM_00713430"/>
<dbReference type="Proteomes" id="UP000009168">
    <property type="component" value="Unassembled WGS sequence"/>
</dbReference>
<keyword evidence="2" id="KW-1185">Reference proteome</keyword>
<organism evidence="1 2">
    <name type="scientific">Tetrahymena thermophila (strain SB210)</name>
    <dbReference type="NCBI Taxonomy" id="312017"/>
    <lineage>
        <taxon>Eukaryota</taxon>
        <taxon>Sar</taxon>
        <taxon>Alveolata</taxon>
        <taxon>Ciliophora</taxon>
        <taxon>Intramacronucleata</taxon>
        <taxon>Oligohymenophorea</taxon>
        <taxon>Hymenostomatida</taxon>
        <taxon>Tetrahymenina</taxon>
        <taxon>Tetrahymenidae</taxon>
        <taxon>Tetrahymena</taxon>
    </lineage>
</organism>
<protein>
    <submittedName>
        <fullName evidence="1">Uncharacterized protein</fullName>
    </submittedName>
</protein>
<dbReference type="InParanoid" id="Q24CV9"/>
<dbReference type="HOGENOM" id="CLU_1964002_0_0_1"/>
<gene>
    <name evidence="1" type="ORF">TTHERM_00713430</name>
</gene>
<evidence type="ECO:0000313" key="2">
    <source>
        <dbReference type="Proteomes" id="UP000009168"/>
    </source>
</evidence>
<evidence type="ECO:0000313" key="1">
    <source>
        <dbReference type="EMBL" id="EAS05649.1"/>
    </source>
</evidence>